<evidence type="ECO:0000313" key="1">
    <source>
        <dbReference type="EMBL" id="TCK85005.1"/>
    </source>
</evidence>
<name>A0A4R1M069_9SPHI</name>
<dbReference type="Proteomes" id="UP000294616">
    <property type="component" value="Unassembled WGS sequence"/>
</dbReference>
<organism evidence="1 2">
    <name type="scientific">Albibacterium bauzanense</name>
    <dbReference type="NCBI Taxonomy" id="653929"/>
    <lineage>
        <taxon>Bacteria</taxon>
        <taxon>Pseudomonadati</taxon>
        <taxon>Bacteroidota</taxon>
        <taxon>Sphingobacteriia</taxon>
        <taxon>Sphingobacteriales</taxon>
        <taxon>Sphingobacteriaceae</taxon>
        <taxon>Albibacterium</taxon>
    </lineage>
</organism>
<sequence length="223" mass="26296">MNPQIEQALKASIHEYSLANNQKSDVFSRRILEAFKIDKPYLEKVEYLDRVFDDFIHFDDLREIFFDLLLINFFTVDAEKLEADYLESPEWERIEDQTIDRGTELLNVLLYLRECKDEKISPELDDFLKEFLLVEEDEFQDEYRIYEPFIENQILVDSDFEGIAAVAGKLDPDQEVADLFYPVMCFFSEPEPTEQQFDSYVKSSRNKSFDAAILALIVAYNQS</sequence>
<gene>
    <name evidence="1" type="ORF">C8N28_0301</name>
</gene>
<dbReference type="OrthoDB" id="792024at2"/>
<protein>
    <submittedName>
        <fullName evidence="1">Uncharacterized protein</fullName>
    </submittedName>
</protein>
<reference evidence="1 2" key="1">
    <citation type="submission" date="2019-03" db="EMBL/GenBank/DDBJ databases">
        <title>Genomic Encyclopedia of Archaeal and Bacterial Type Strains, Phase II (KMG-II): from individual species to whole genera.</title>
        <authorList>
            <person name="Goeker M."/>
        </authorList>
    </citation>
    <scope>NUCLEOTIDE SEQUENCE [LARGE SCALE GENOMIC DNA]</scope>
    <source>
        <strain evidence="1 2">DSM 22554</strain>
    </source>
</reference>
<dbReference type="AlphaFoldDB" id="A0A4R1M069"/>
<dbReference type="RefSeq" id="WP_132220856.1">
    <property type="nucleotide sequence ID" value="NZ_SMGO01000001.1"/>
</dbReference>
<accession>A0A4R1M069</accession>
<comment type="caution">
    <text evidence="1">The sequence shown here is derived from an EMBL/GenBank/DDBJ whole genome shotgun (WGS) entry which is preliminary data.</text>
</comment>
<keyword evidence="2" id="KW-1185">Reference proteome</keyword>
<dbReference type="EMBL" id="SMGO01000001">
    <property type="protein sequence ID" value="TCK85005.1"/>
    <property type="molecule type" value="Genomic_DNA"/>
</dbReference>
<evidence type="ECO:0000313" key="2">
    <source>
        <dbReference type="Proteomes" id="UP000294616"/>
    </source>
</evidence>
<proteinExistence type="predicted"/>